<dbReference type="Proteomes" id="UP000683291">
    <property type="component" value="Chromosome 1"/>
</dbReference>
<keyword evidence="1" id="KW-0732">Signal</keyword>
<gene>
    <name evidence="2" type="ORF">KDD17_09870</name>
</gene>
<dbReference type="EMBL" id="CP073581">
    <property type="protein sequence ID" value="QUJ75306.1"/>
    <property type="molecule type" value="Genomic_DNA"/>
</dbReference>
<reference evidence="2" key="1">
    <citation type="submission" date="2021-04" db="EMBL/GenBank/DDBJ databases">
        <title>Complete genome sequence for Sulfitobacter sp. strain JK7-1.</title>
        <authorList>
            <person name="Park S.-J."/>
        </authorList>
    </citation>
    <scope>NUCLEOTIDE SEQUENCE</scope>
    <source>
        <strain evidence="2">JK7-1</strain>
    </source>
</reference>
<protein>
    <submittedName>
        <fullName evidence="2">SRPBCC family protein</fullName>
    </submittedName>
</protein>
<dbReference type="KEGG" id="sual:KDD17_09870"/>
<dbReference type="RefSeq" id="WP_212703511.1">
    <property type="nucleotide sequence ID" value="NZ_CP073581.1"/>
</dbReference>
<accession>A0A975PLF2</accession>
<dbReference type="SUPFAM" id="SSF55961">
    <property type="entry name" value="Bet v1-like"/>
    <property type="match status" value="1"/>
</dbReference>
<dbReference type="Gene3D" id="3.30.530.20">
    <property type="match status" value="1"/>
</dbReference>
<proteinExistence type="predicted"/>
<dbReference type="InterPro" id="IPR023393">
    <property type="entry name" value="START-like_dom_sf"/>
</dbReference>
<keyword evidence="3" id="KW-1185">Reference proteome</keyword>
<sequence>MPLRPRALVAAAFVSFASPSQADVPPPPLAADKLYQTNTERAVFPGSVAQVRAFFDANPITDFVTPTDAIPALIGIEVLSGDWPQVGAVRRVDLDGGDRVLERVLINEPDQFTYQIWNITAPAGRFVDHIKGEFRYVPQGDSVEVIWDYNVKPAVFVARPFIASYLRRDFGPFMQAGMDGMRAAHAGK</sequence>
<feature type="chain" id="PRO_5037363484" evidence="1">
    <location>
        <begin position="23"/>
        <end position="188"/>
    </location>
</feature>
<evidence type="ECO:0000313" key="3">
    <source>
        <dbReference type="Proteomes" id="UP000683291"/>
    </source>
</evidence>
<evidence type="ECO:0000256" key="1">
    <source>
        <dbReference type="SAM" id="SignalP"/>
    </source>
</evidence>
<dbReference type="Pfam" id="PF10604">
    <property type="entry name" value="Polyketide_cyc2"/>
    <property type="match status" value="1"/>
</dbReference>
<feature type="signal peptide" evidence="1">
    <location>
        <begin position="1"/>
        <end position="22"/>
    </location>
</feature>
<dbReference type="InterPro" id="IPR019587">
    <property type="entry name" value="Polyketide_cyclase/dehydratase"/>
</dbReference>
<name>A0A975PLF2_9RHOB</name>
<evidence type="ECO:0000313" key="2">
    <source>
        <dbReference type="EMBL" id="QUJ75306.1"/>
    </source>
</evidence>
<dbReference type="AlphaFoldDB" id="A0A975PLF2"/>
<organism evidence="2 3">
    <name type="scientific">Sulfitobacter albidus</name>
    <dbReference type="NCBI Taxonomy" id="2829501"/>
    <lineage>
        <taxon>Bacteria</taxon>
        <taxon>Pseudomonadati</taxon>
        <taxon>Pseudomonadota</taxon>
        <taxon>Alphaproteobacteria</taxon>
        <taxon>Rhodobacterales</taxon>
        <taxon>Roseobacteraceae</taxon>
        <taxon>Sulfitobacter</taxon>
    </lineage>
</organism>